<dbReference type="EMBL" id="JAIZAY010000021">
    <property type="protein sequence ID" value="KAJ8022108.1"/>
    <property type="molecule type" value="Genomic_DNA"/>
</dbReference>
<comment type="caution">
    <text evidence="1">The sequence shown here is derived from an EMBL/GenBank/DDBJ whole genome shotgun (WGS) entry which is preliminary data.</text>
</comment>
<dbReference type="AlphaFoldDB" id="A0A9Q0YG98"/>
<organism evidence="1 2">
    <name type="scientific">Holothuria leucospilota</name>
    <name type="common">Black long sea cucumber</name>
    <name type="synonym">Mertensiothuria leucospilota</name>
    <dbReference type="NCBI Taxonomy" id="206669"/>
    <lineage>
        <taxon>Eukaryota</taxon>
        <taxon>Metazoa</taxon>
        <taxon>Echinodermata</taxon>
        <taxon>Eleutherozoa</taxon>
        <taxon>Echinozoa</taxon>
        <taxon>Holothuroidea</taxon>
        <taxon>Aspidochirotacea</taxon>
        <taxon>Aspidochirotida</taxon>
        <taxon>Holothuriidae</taxon>
        <taxon>Holothuria</taxon>
    </lineage>
</organism>
<dbReference type="OrthoDB" id="10025388at2759"/>
<proteinExistence type="predicted"/>
<evidence type="ECO:0008006" key="3">
    <source>
        <dbReference type="Google" id="ProtNLM"/>
    </source>
</evidence>
<name>A0A9Q0YG98_HOLLE</name>
<evidence type="ECO:0000313" key="1">
    <source>
        <dbReference type="EMBL" id="KAJ8022108.1"/>
    </source>
</evidence>
<reference evidence="1" key="1">
    <citation type="submission" date="2021-10" db="EMBL/GenBank/DDBJ databases">
        <title>Tropical sea cucumber genome reveals ecological adaptation and Cuvierian tubules defense mechanism.</title>
        <authorList>
            <person name="Chen T."/>
        </authorList>
    </citation>
    <scope>NUCLEOTIDE SEQUENCE</scope>
    <source>
        <strain evidence="1">Nanhai2018</strain>
        <tissue evidence="1">Muscle</tissue>
    </source>
</reference>
<keyword evidence="2" id="KW-1185">Reference proteome</keyword>
<dbReference type="Proteomes" id="UP001152320">
    <property type="component" value="Chromosome 21"/>
</dbReference>
<accession>A0A9Q0YG98</accession>
<sequence>MNPPNLNCDSCNVVYIFHCNLCNEGLYVGETKTSFRFRFNNHKKSPGFPVAEHLNLPRHSLENLKVTLIASNFVCTEHRKSAELNWILKLNSHITGLNKELGVLNQNTFHQTT</sequence>
<evidence type="ECO:0000313" key="2">
    <source>
        <dbReference type="Proteomes" id="UP001152320"/>
    </source>
</evidence>
<gene>
    <name evidence="1" type="ORF">HOLleu_39510</name>
</gene>
<protein>
    <recommendedName>
        <fullName evidence="3">GIY-YIG domain-containing protein</fullName>
    </recommendedName>
</protein>